<evidence type="ECO:0000256" key="2">
    <source>
        <dbReference type="ARBA" id="ARBA00022723"/>
    </source>
</evidence>
<dbReference type="RefSeq" id="WP_121212456.1">
    <property type="nucleotide sequence ID" value="NZ_RBIM01000008.1"/>
</dbReference>
<evidence type="ECO:0000256" key="5">
    <source>
        <dbReference type="ARBA" id="ARBA00022840"/>
    </source>
</evidence>
<dbReference type="Proteomes" id="UP000273675">
    <property type="component" value="Unassembled WGS sequence"/>
</dbReference>
<comment type="similarity">
    <text evidence="7">Belongs to the class-I aminoacyl-tRNA synthetase family.</text>
</comment>
<evidence type="ECO:0000313" key="10">
    <source>
        <dbReference type="Proteomes" id="UP000273675"/>
    </source>
</evidence>
<accession>A0A495D0D6</accession>
<dbReference type="EMBL" id="RBIM01000008">
    <property type="protein sequence ID" value="RKQ94249.1"/>
    <property type="molecule type" value="Genomic_DNA"/>
</dbReference>
<dbReference type="SUPFAM" id="SSF52374">
    <property type="entry name" value="Nucleotidylyl transferase"/>
    <property type="match status" value="1"/>
</dbReference>
<proteinExistence type="inferred from homology"/>
<keyword evidence="4" id="KW-0862">Zinc</keyword>
<dbReference type="InterPro" id="IPR000924">
    <property type="entry name" value="Glu/Gln-tRNA-synth"/>
</dbReference>
<keyword evidence="3 7" id="KW-0547">Nucleotide-binding</keyword>
<evidence type="ECO:0000256" key="3">
    <source>
        <dbReference type="ARBA" id="ARBA00022741"/>
    </source>
</evidence>
<keyword evidence="5 7" id="KW-0067">ATP-binding</keyword>
<evidence type="ECO:0000256" key="7">
    <source>
        <dbReference type="RuleBase" id="RU363037"/>
    </source>
</evidence>
<dbReference type="Pfam" id="PF00749">
    <property type="entry name" value="tRNA-synt_1c"/>
    <property type="match status" value="1"/>
</dbReference>
<organism evidence="9 10">
    <name type="scientific">Maricaulis maris</name>
    <dbReference type="NCBI Taxonomy" id="74318"/>
    <lineage>
        <taxon>Bacteria</taxon>
        <taxon>Pseudomonadati</taxon>
        <taxon>Pseudomonadota</taxon>
        <taxon>Alphaproteobacteria</taxon>
        <taxon>Maricaulales</taxon>
        <taxon>Maricaulaceae</taxon>
        <taxon>Maricaulis</taxon>
    </lineage>
</organism>
<name>A0A495D0D6_9PROT</name>
<dbReference type="InterPro" id="IPR014729">
    <property type="entry name" value="Rossmann-like_a/b/a_fold"/>
</dbReference>
<dbReference type="PRINTS" id="PR00987">
    <property type="entry name" value="TRNASYNTHGLU"/>
</dbReference>
<evidence type="ECO:0000256" key="1">
    <source>
        <dbReference type="ARBA" id="ARBA00022598"/>
    </source>
</evidence>
<evidence type="ECO:0000313" key="9">
    <source>
        <dbReference type="EMBL" id="RKQ94249.1"/>
    </source>
</evidence>
<dbReference type="PANTHER" id="PTHR43311">
    <property type="entry name" value="GLUTAMATE--TRNA LIGASE"/>
    <property type="match status" value="1"/>
</dbReference>
<dbReference type="AlphaFoldDB" id="A0A495D0D6"/>
<dbReference type="GO" id="GO:0005829">
    <property type="term" value="C:cytosol"/>
    <property type="evidence" value="ECO:0007669"/>
    <property type="project" value="TreeGrafter"/>
</dbReference>
<evidence type="ECO:0000256" key="6">
    <source>
        <dbReference type="ARBA" id="ARBA00023146"/>
    </source>
</evidence>
<sequence length="278" mass="31648">MSFTTRFAPSPTGHLHIGHAYSAWTAFRAACEAEGRFVLRMEDIDTVRCKREFEQVILDDLIWLGLDWEEPVRRQSEHFSEYDAVLERLRGLGVVYRCFKTRREIMEDIARAPHEVGEVYRGPLKPMSADEEAARIDAGEAFAWRLSQSHCRDVLGARFGEMRFIEDDKGEQTADPVPLGDVVLARKDVGTSYHIAVVHDDALQGISHVIRGEDLRAMTPLHVLLQTLLGLPTPVYRHHRLLLDETGERFAKRNRSATLKSLRESGVSPDQVRARFSD</sequence>
<dbReference type="OrthoDB" id="9807503at2"/>
<dbReference type="NCBIfam" id="NF004315">
    <property type="entry name" value="PRK05710.1-4"/>
    <property type="match status" value="1"/>
</dbReference>
<keyword evidence="1 7" id="KW-0436">Ligase</keyword>
<dbReference type="PROSITE" id="PS00178">
    <property type="entry name" value="AA_TRNA_LIGASE_I"/>
    <property type="match status" value="1"/>
</dbReference>
<dbReference type="InterPro" id="IPR049940">
    <property type="entry name" value="GluQ/Sye"/>
</dbReference>
<dbReference type="GO" id="GO:0005524">
    <property type="term" value="F:ATP binding"/>
    <property type="evidence" value="ECO:0007669"/>
    <property type="project" value="UniProtKB-KW"/>
</dbReference>
<dbReference type="PANTHER" id="PTHR43311:SF1">
    <property type="entry name" value="GLUTAMYL-Q TRNA(ASP) SYNTHETASE"/>
    <property type="match status" value="1"/>
</dbReference>
<evidence type="ECO:0000259" key="8">
    <source>
        <dbReference type="Pfam" id="PF00749"/>
    </source>
</evidence>
<feature type="domain" description="Glutamyl/glutaminyl-tRNA synthetase class Ib catalytic" evidence="8">
    <location>
        <begin position="4"/>
        <end position="269"/>
    </location>
</feature>
<dbReference type="Gene3D" id="3.40.50.620">
    <property type="entry name" value="HUPs"/>
    <property type="match status" value="1"/>
</dbReference>
<keyword evidence="6 7" id="KW-0030">Aminoacyl-tRNA synthetase</keyword>
<evidence type="ECO:0000256" key="4">
    <source>
        <dbReference type="ARBA" id="ARBA00022833"/>
    </source>
</evidence>
<protein>
    <submittedName>
        <fullName evidence="9">Glutamyl-Q tRNA(Asp) synthetase</fullName>
    </submittedName>
</protein>
<keyword evidence="2" id="KW-0479">Metal-binding</keyword>
<reference evidence="9 10" key="1">
    <citation type="submission" date="2018-10" db="EMBL/GenBank/DDBJ databases">
        <title>Genomic Encyclopedia of Type Strains, Phase IV (KMG-IV): sequencing the most valuable type-strain genomes for metagenomic binning, comparative biology and taxonomic classification.</title>
        <authorList>
            <person name="Goeker M."/>
        </authorList>
    </citation>
    <scope>NUCLEOTIDE SEQUENCE [LARGE SCALE GENOMIC DNA]</scope>
    <source>
        <strain evidence="9 10">DSM 4734</strain>
    </source>
</reference>
<dbReference type="InterPro" id="IPR020058">
    <property type="entry name" value="Glu/Gln-tRNA-synth_Ib_cat-dom"/>
</dbReference>
<comment type="caution">
    <text evidence="9">The sequence shown here is derived from an EMBL/GenBank/DDBJ whole genome shotgun (WGS) entry which is preliminary data.</text>
</comment>
<dbReference type="GO" id="GO:0006424">
    <property type="term" value="P:glutamyl-tRNA aminoacylation"/>
    <property type="evidence" value="ECO:0007669"/>
    <property type="project" value="TreeGrafter"/>
</dbReference>
<gene>
    <name evidence="9" type="ORF">C7435_3223</name>
</gene>
<dbReference type="InterPro" id="IPR001412">
    <property type="entry name" value="aa-tRNA-synth_I_CS"/>
</dbReference>
<keyword evidence="7" id="KW-0648">Protein biosynthesis</keyword>
<dbReference type="GO" id="GO:0004818">
    <property type="term" value="F:glutamate-tRNA ligase activity"/>
    <property type="evidence" value="ECO:0007669"/>
    <property type="project" value="TreeGrafter"/>
</dbReference>